<proteinExistence type="predicted"/>
<dbReference type="OrthoDB" id="8480302at2"/>
<dbReference type="AlphaFoldDB" id="A0A1Z4VR54"/>
<protein>
    <submittedName>
        <fullName evidence="3">Phosphatidylinositol-4-phosphate 5-kinase</fullName>
    </submittedName>
</protein>
<dbReference type="Pfam" id="PF09413">
    <property type="entry name" value="DUF2007"/>
    <property type="match status" value="1"/>
</dbReference>
<accession>A0A1Z4VR54</accession>
<keyword evidence="3" id="KW-0808">Transferase</keyword>
<dbReference type="InterPro" id="IPR018551">
    <property type="entry name" value="DUF2007"/>
</dbReference>
<dbReference type="Gene3D" id="3.30.70.790">
    <property type="entry name" value="UreE, C-terminal domain"/>
    <property type="match status" value="1"/>
</dbReference>
<evidence type="ECO:0000259" key="2">
    <source>
        <dbReference type="Pfam" id="PF09413"/>
    </source>
</evidence>
<feature type="transmembrane region" description="Helical" evidence="1">
    <location>
        <begin position="111"/>
        <end position="130"/>
    </location>
</feature>
<keyword evidence="1" id="KW-0472">Membrane</keyword>
<dbReference type="KEGG" id="ttc:FOKN1_1421"/>
<reference evidence="3 4" key="1">
    <citation type="submission" date="2017-05" db="EMBL/GenBank/DDBJ databases">
        <title>Thiocyanate degradation by Thiohalobacter thiocyanaticus FOKN1.</title>
        <authorList>
            <person name="Oshiki M."/>
            <person name="Fukushima T."/>
            <person name="Kawano S."/>
            <person name="Nakagawa J."/>
        </authorList>
    </citation>
    <scope>NUCLEOTIDE SEQUENCE [LARGE SCALE GENOMIC DNA]</scope>
    <source>
        <strain evidence="3 4">FOKN1</strain>
    </source>
</reference>
<name>A0A1Z4VR54_9GAMM</name>
<evidence type="ECO:0000256" key="1">
    <source>
        <dbReference type="SAM" id="Phobius"/>
    </source>
</evidence>
<gene>
    <name evidence="3" type="ORF">FOKN1_1421</name>
</gene>
<dbReference type="SUPFAM" id="SSF54913">
    <property type="entry name" value="GlnB-like"/>
    <property type="match status" value="1"/>
</dbReference>
<dbReference type="RefSeq" id="WP_096365974.1">
    <property type="nucleotide sequence ID" value="NZ_AP018052.1"/>
</dbReference>
<evidence type="ECO:0000313" key="3">
    <source>
        <dbReference type="EMBL" id="BAZ93818.1"/>
    </source>
</evidence>
<feature type="domain" description="DUF2007" evidence="2">
    <location>
        <begin position="14"/>
        <end position="76"/>
    </location>
</feature>
<sequence length="151" mass="16919">MVDFIDIDHDRLETVASFTDPLQAHIARGRLEAEGVPAYVIHENHVWAAWFLSNALGGVKLQVVESDARRAREILAADREGEYAETLDLPEDEVAPPACPHCGAADSFARFSWQTLLLVIFSLGIVGVIFPPRRDLRQCRVCGTRWRPEPE</sequence>
<keyword evidence="1" id="KW-1133">Transmembrane helix</keyword>
<keyword evidence="4" id="KW-1185">Reference proteome</keyword>
<dbReference type="Proteomes" id="UP000218765">
    <property type="component" value="Chromosome"/>
</dbReference>
<evidence type="ECO:0000313" key="4">
    <source>
        <dbReference type="Proteomes" id="UP000218765"/>
    </source>
</evidence>
<dbReference type="EMBL" id="AP018052">
    <property type="protein sequence ID" value="BAZ93818.1"/>
    <property type="molecule type" value="Genomic_DNA"/>
</dbReference>
<dbReference type="InterPro" id="IPR011322">
    <property type="entry name" value="N-reg_PII-like_a/b"/>
</dbReference>
<organism evidence="3 4">
    <name type="scientific">Thiohalobacter thiocyanaticus</name>
    <dbReference type="NCBI Taxonomy" id="585455"/>
    <lineage>
        <taxon>Bacteria</taxon>
        <taxon>Pseudomonadati</taxon>
        <taxon>Pseudomonadota</taxon>
        <taxon>Gammaproteobacteria</taxon>
        <taxon>Thiohalobacterales</taxon>
        <taxon>Thiohalobacteraceae</taxon>
        <taxon>Thiohalobacter</taxon>
    </lineage>
</organism>
<keyword evidence="3" id="KW-0418">Kinase</keyword>
<keyword evidence="1" id="KW-0812">Transmembrane</keyword>
<dbReference type="GO" id="GO:0016301">
    <property type="term" value="F:kinase activity"/>
    <property type="evidence" value="ECO:0007669"/>
    <property type="project" value="UniProtKB-KW"/>
</dbReference>